<proteinExistence type="predicted"/>
<name>K4LDM3_THEPS</name>
<dbReference type="Proteomes" id="UP000000467">
    <property type="component" value="Chromosome"/>
</dbReference>
<reference evidence="1 2" key="1">
    <citation type="journal article" date="2012" name="BMC Genomics">
        <title>Genome-guided analysis of physiological and morphological traits of the fermentative acetate oxidizer Thermacetogenium phaeum.</title>
        <authorList>
            <person name="Oehler D."/>
            <person name="Poehlein A."/>
            <person name="Leimbach A."/>
            <person name="Muller N."/>
            <person name="Daniel R."/>
            <person name="Gottschalk G."/>
            <person name="Schink B."/>
        </authorList>
    </citation>
    <scope>NUCLEOTIDE SEQUENCE [LARGE SCALE GENOMIC DNA]</scope>
    <source>
        <strain evidence="2">ATCC BAA-254 / DSM 26808 / PB</strain>
    </source>
</reference>
<dbReference type="Gene3D" id="1.10.10.10">
    <property type="entry name" value="Winged helix-like DNA-binding domain superfamily/Winged helix DNA-binding domain"/>
    <property type="match status" value="1"/>
</dbReference>
<accession>K4LDM3</accession>
<organism evidence="1 2">
    <name type="scientific">Thermacetogenium phaeum (strain ATCC BAA-254 / DSM 26808 / PB)</name>
    <dbReference type="NCBI Taxonomy" id="1089553"/>
    <lineage>
        <taxon>Bacteria</taxon>
        <taxon>Bacillati</taxon>
        <taxon>Bacillota</taxon>
        <taxon>Clostridia</taxon>
        <taxon>Thermoanaerobacterales</taxon>
        <taxon>Thermoanaerobacteraceae</taxon>
        <taxon>Thermacetogenium</taxon>
    </lineage>
</organism>
<sequence length="94" mass="10706">MAVKLPLRFRIIHYLSKSDGGVTCDQLVDSLKSEYGDEGQFKPSTIENHLMSLRAVGIVEVDKVDLDDNDNLILWYKISDYGKSKLSYLPQGWK</sequence>
<dbReference type="eggNOG" id="COG0640">
    <property type="taxonomic scope" value="Bacteria"/>
</dbReference>
<dbReference type="RefSeq" id="WP_015049835.1">
    <property type="nucleotide sequence ID" value="NC_018870.1"/>
</dbReference>
<evidence type="ECO:0000313" key="2">
    <source>
        <dbReference type="Proteomes" id="UP000000467"/>
    </source>
</evidence>
<dbReference type="SUPFAM" id="SSF46785">
    <property type="entry name" value="Winged helix' DNA-binding domain"/>
    <property type="match status" value="1"/>
</dbReference>
<dbReference type="InterPro" id="IPR036390">
    <property type="entry name" value="WH_DNA-bd_sf"/>
</dbReference>
<gene>
    <name evidence="1" type="ordered locus">Tph_c06860</name>
</gene>
<protein>
    <submittedName>
        <fullName evidence="1">Uncharacterized protein</fullName>
    </submittedName>
</protein>
<evidence type="ECO:0000313" key="1">
    <source>
        <dbReference type="EMBL" id="AFV10918.1"/>
    </source>
</evidence>
<dbReference type="HOGENOM" id="CLU_185115_0_0_9"/>
<dbReference type="AlphaFoldDB" id="K4LDM3"/>
<dbReference type="InterPro" id="IPR036388">
    <property type="entry name" value="WH-like_DNA-bd_sf"/>
</dbReference>
<dbReference type="KEGG" id="tpz:Tph_c06860"/>
<dbReference type="EMBL" id="CP003732">
    <property type="protein sequence ID" value="AFV10918.1"/>
    <property type="molecule type" value="Genomic_DNA"/>
</dbReference>
<keyword evidence="2" id="KW-1185">Reference proteome</keyword>